<keyword evidence="6" id="KW-1185">Reference proteome</keyword>
<evidence type="ECO:0000259" key="3">
    <source>
        <dbReference type="Pfam" id="PF06429"/>
    </source>
</evidence>
<dbReference type="PROSITE" id="PS00588">
    <property type="entry name" value="FLAGELLA_BB_ROD"/>
    <property type="match status" value="1"/>
</dbReference>
<dbReference type="InterPro" id="IPR010930">
    <property type="entry name" value="Flg_bb/hook_C_dom"/>
</dbReference>
<protein>
    <submittedName>
        <fullName evidence="5">Flagellar hook-basal body complex protein FlhO</fullName>
    </submittedName>
</protein>
<reference evidence="5 6" key="1">
    <citation type="submission" date="2021-04" db="EMBL/GenBank/DDBJ databases">
        <title>Draft genome sequence of Paenibacillus cisolokensis, LC2-13A.</title>
        <authorList>
            <person name="Uke A."/>
            <person name="Chhe C."/>
            <person name="Baramee S."/>
            <person name="Kosugi A."/>
        </authorList>
    </citation>
    <scope>NUCLEOTIDE SEQUENCE [LARGE SCALE GENOMIC DNA]</scope>
    <source>
        <strain evidence="5 6">LC2-13A</strain>
    </source>
</reference>
<feature type="domain" description="Flagellar basal-body/hook protein C-terminal" evidence="3">
    <location>
        <begin position="241"/>
        <end position="284"/>
    </location>
</feature>
<feature type="domain" description="Flagellar hook protein FlgE/F/G-like D1" evidence="4">
    <location>
        <begin position="123"/>
        <end position="161"/>
    </location>
</feature>
<dbReference type="RefSeq" id="WP_213527236.1">
    <property type="nucleotide sequence ID" value="NZ_BOVJ01000016.1"/>
</dbReference>
<proteinExistence type="inferred from homology"/>
<accession>A0ABQ4N1D5</accession>
<sequence>MLRGLYTAASGMLTQQRRHDTVTNNIANLNTPGYKQSVAVSRSFPEMLLSIVGASDQPNAAIGPIHTGVLAEESLLLHLQGDLLKTNRMSDFAIVSEIAVPGAVFDESGKYVTPEGETIFQPQAFFTVQNRDGEIRYTRGGQFVLTETGDLITPDGAAVLGEGGQPIRFEPGTSLEGLSLTADRQFVDAETGEPTGQRLLLTRIDDPNRLVREGDGKFRLNEEDAALARELEADDAVVVHQGYIERSNVDSAQSMVDMMAAVRAYEANQKVVQFYDRSLEKAANEVGRV</sequence>
<keyword evidence="5" id="KW-0282">Flagellum</keyword>
<dbReference type="Pfam" id="PF00460">
    <property type="entry name" value="Flg_bb_rod"/>
    <property type="match status" value="1"/>
</dbReference>
<gene>
    <name evidence="5" type="primary">flhO</name>
    <name evidence="5" type="ORF">PACILC2_05540</name>
</gene>
<comment type="caution">
    <text evidence="5">The sequence shown here is derived from an EMBL/GenBank/DDBJ whole genome shotgun (WGS) entry which is preliminary data.</text>
</comment>
<dbReference type="SUPFAM" id="SSF117143">
    <property type="entry name" value="Flagellar hook protein flgE"/>
    <property type="match status" value="1"/>
</dbReference>
<dbReference type="PANTHER" id="PTHR30435:SF19">
    <property type="entry name" value="FLAGELLAR BASAL-BODY ROD PROTEIN FLGG"/>
    <property type="match status" value="1"/>
</dbReference>
<feature type="domain" description="Flagellar basal body rod protein N-terminal" evidence="2">
    <location>
        <begin position="5"/>
        <end position="35"/>
    </location>
</feature>
<dbReference type="Pfam" id="PF22692">
    <property type="entry name" value="LlgE_F_G_D1"/>
    <property type="match status" value="1"/>
</dbReference>
<comment type="similarity">
    <text evidence="1">Belongs to the flagella basal body rod proteins family.</text>
</comment>
<keyword evidence="5" id="KW-0969">Cilium</keyword>
<dbReference type="InterPro" id="IPR053967">
    <property type="entry name" value="LlgE_F_G-like_D1"/>
</dbReference>
<dbReference type="InterPro" id="IPR001444">
    <property type="entry name" value="Flag_bb_rod_N"/>
</dbReference>
<evidence type="ECO:0000256" key="1">
    <source>
        <dbReference type="ARBA" id="ARBA00009677"/>
    </source>
</evidence>
<dbReference type="InterPro" id="IPR019776">
    <property type="entry name" value="Flagellar_basal_body_rod_CS"/>
</dbReference>
<evidence type="ECO:0000313" key="6">
    <source>
        <dbReference type="Proteomes" id="UP000680304"/>
    </source>
</evidence>
<dbReference type="PANTHER" id="PTHR30435">
    <property type="entry name" value="FLAGELLAR PROTEIN"/>
    <property type="match status" value="1"/>
</dbReference>
<name>A0ABQ4N1D5_9BACL</name>
<keyword evidence="5" id="KW-0966">Cell projection</keyword>
<dbReference type="EMBL" id="BOVJ01000016">
    <property type="protein sequence ID" value="GIQ61986.1"/>
    <property type="molecule type" value="Genomic_DNA"/>
</dbReference>
<evidence type="ECO:0000313" key="5">
    <source>
        <dbReference type="EMBL" id="GIQ61986.1"/>
    </source>
</evidence>
<dbReference type="Proteomes" id="UP000680304">
    <property type="component" value="Unassembled WGS sequence"/>
</dbReference>
<organism evidence="5 6">
    <name type="scientific">Paenibacillus cisolokensis</name>
    <dbReference type="NCBI Taxonomy" id="1658519"/>
    <lineage>
        <taxon>Bacteria</taxon>
        <taxon>Bacillati</taxon>
        <taxon>Bacillota</taxon>
        <taxon>Bacilli</taxon>
        <taxon>Bacillales</taxon>
        <taxon>Paenibacillaceae</taxon>
        <taxon>Paenibacillus</taxon>
    </lineage>
</organism>
<evidence type="ECO:0000259" key="4">
    <source>
        <dbReference type="Pfam" id="PF22692"/>
    </source>
</evidence>
<evidence type="ECO:0000259" key="2">
    <source>
        <dbReference type="Pfam" id="PF00460"/>
    </source>
</evidence>
<dbReference type="Pfam" id="PF06429">
    <property type="entry name" value="Flg_bbr_C"/>
    <property type="match status" value="1"/>
</dbReference>
<dbReference type="InterPro" id="IPR037925">
    <property type="entry name" value="FlgE/F/G-like"/>
</dbReference>